<dbReference type="GO" id="GO:0009236">
    <property type="term" value="P:cobalamin biosynthetic process"/>
    <property type="evidence" value="ECO:0007669"/>
    <property type="project" value="UniProtKB-UniRule"/>
</dbReference>
<proteinExistence type="inferred from homology"/>
<evidence type="ECO:0000256" key="8">
    <source>
        <dbReference type="ARBA" id="ARBA00030686"/>
    </source>
</evidence>
<dbReference type="AlphaFoldDB" id="A0A2U2N236"/>
<evidence type="ECO:0000256" key="2">
    <source>
        <dbReference type="ARBA" id="ARBA00007110"/>
    </source>
</evidence>
<dbReference type="OrthoDB" id="9781491at2"/>
<evidence type="ECO:0000256" key="6">
    <source>
        <dbReference type="ARBA" id="ARBA00022676"/>
    </source>
</evidence>
<dbReference type="PANTHER" id="PTHR43463">
    <property type="entry name" value="NICOTINATE-NUCLEOTIDE--DIMETHYLBENZIMIDAZOLE PHOSPHORIBOSYLTRANSFERASE"/>
    <property type="match status" value="1"/>
</dbReference>
<evidence type="ECO:0000313" key="13">
    <source>
        <dbReference type="Proteomes" id="UP000245474"/>
    </source>
</evidence>
<accession>A0A2U2N236</accession>
<keyword evidence="5 10" id="KW-0169">Cobalamin biosynthesis</keyword>
<keyword evidence="7 10" id="KW-0808">Transferase</keyword>
<keyword evidence="13" id="KW-1185">Reference proteome</keyword>
<dbReference type="SUPFAM" id="SSF52733">
    <property type="entry name" value="Nicotinate mononucleotide:5,6-dimethylbenzimidazole phosphoribosyltransferase (CobT)"/>
    <property type="match status" value="1"/>
</dbReference>
<evidence type="ECO:0000256" key="5">
    <source>
        <dbReference type="ARBA" id="ARBA00022573"/>
    </source>
</evidence>
<dbReference type="Pfam" id="PF02277">
    <property type="entry name" value="DBI_PRT"/>
    <property type="match status" value="1"/>
</dbReference>
<evidence type="ECO:0000256" key="3">
    <source>
        <dbReference type="ARBA" id="ARBA00011991"/>
    </source>
</evidence>
<dbReference type="PANTHER" id="PTHR43463:SF1">
    <property type="entry name" value="NICOTINATE-NUCLEOTIDE--DIMETHYLBENZIMIDAZOLE PHOSPHORIBOSYLTRANSFERASE"/>
    <property type="match status" value="1"/>
</dbReference>
<evidence type="ECO:0000256" key="11">
    <source>
        <dbReference type="SAM" id="MobiDB-lite"/>
    </source>
</evidence>
<dbReference type="EC" id="2.4.2.21" evidence="3 10"/>
<keyword evidence="6 10" id="KW-0328">Glycosyltransferase</keyword>
<name>A0A2U2N236_9GAMM</name>
<dbReference type="NCBIfam" id="NF000996">
    <property type="entry name" value="PRK00105.1"/>
    <property type="match status" value="1"/>
</dbReference>
<dbReference type="InterPro" id="IPR003200">
    <property type="entry name" value="Nict_dMeBzImd_PRibTrfase"/>
</dbReference>
<dbReference type="CDD" id="cd02439">
    <property type="entry name" value="DMB-PRT_CobT"/>
    <property type="match status" value="1"/>
</dbReference>
<evidence type="ECO:0000256" key="7">
    <source>
        <dbReference type="ARBA" id="ARBA00022679"/>
    </source>
</evidence>
<dbReference type="Proteomes" id="UP000245474">
    <property type="component" value="Unassembled WGS sequence"/>
</dbReference>
<evidence type="ECO:0000256" key="1">
    <source>
        <dbReference type="ARBA" id="ARBA00005049"/>
    </source>
</evidence>
<protein>
    <recommendedName>
        <fullName evidence="4 10">Nicotinate-nucleotide--dimethylbenzimidazole phosphoribosyltransferase</fullName>
        <shortName evidence="10">NN:DBI PRT</shortName>
        <ecNumber evidence="3 10">2.4.2.21</ecNumber>
    </recommendedName>
    <alternativeName>
        <fullName evidence="8 10">N(1)-alpha-phosphoribosyltransferase</fullName>
    </alternativeName>
</protein>
<organism evidence="12 13">
    <name type="scientific">Sediminicurvatus halobius</name>
    <dbReference type="NCBI Taxonomy" id="2182432"/>
    <lineage>
        <taxon>Bacteria</taxon>
        <taxon>Pseudomonadati</taxon>
        <taxon>Pseudomonadota</taxon>
        <taxon>Gammaproteobacteria</taxon>
        <taxon>Chromatiales</taxon>
        <taxon>Ectothiorhodospiraceae</taxon>
        <taxon>Sediminicurvatus</taxon>
    </lineage>
</organism>
<dbReference type="NCBIfam" id="TIGR03160">
    <property type="entry name" value="cobT_DBIPRT"/>
    <property type="match status" value="1"/>
</dbReference>
<dbReference type="HAMAP" id="MF_00230">
    <property type="entry name" value="CobT"/>
    <property type="match status" value="1"/>
</dbReference>
<dbReference type="Gene3D" id="3.40.50.10210">
    <property type="match status" value="1"/>
</dbReference>
<evidence type="ECO:0000256" key="4">
    <source>
        <dbReference type="ARBA" id="ARBA00015486"/>
    </source>
</evidence>
<dbReference type="EMBL" id="QFFI01000013">
    <property type="protein sequence ID" value="PWG63127.1"/>
    <property type="molecule type" value="Genomic_DNA"/>
</dbReference>
<evidence type="ECO:0000256" key="10">
    <source>
        <dbReference type="HAMAP-Rule" id="MF_00230"/>
    </source>
</evidence>
<comment type="catalytic activity">
    <reaction evidence="9 10">
        <text>5,6-dimethylbenzimidazole + nicotinate beta-D-ribonucleotide = alpha-ribazole 5'-phosphate + nicotinate + H(+)</text>
        <dbReference type="Rhea" id="RHEA:11196"/>
        <dbReference type="ChEBI" id="CHEBI:15378"/>
        <dbReference type="ChEBI" id="CHEBI:15890"/>
        <dbReference type="ChEBI" id="CHEBI:32544"/>
        <dbReference type="ChEBI" id="CHEBI:57502"/>
        <dbReference type="ChEBI" id="CHEBI:57918"/>
        <dbReference type="EC" id="2.4.2.21"/>
    </reaction>
</comment>
<dbReference type="Gene3D" id="1.10.1610.10">
    <property type="match status" value="1"/>
</dbReference>
<evidence type="ECO:0000256" key="9">
    <source>
        <dbReference type="ARBA" id="ARBA00047340"/>
    </source>
</evidence>
<comment type="caution">
    <text evidence="12">The sequence shown here is derived from an EMBL/GenBank/DDBJ whole genome shotgun (WGS) entry which is preliminary data.</text>
</comment>
<dbReference type="InterPro" id="IPR036087">
    <property type="entry name" value="Nict_dMeBzImd_PRibTrfase_sf"/>
</dbReference>
<feature type="active site" description="Proton acceptor" evidence="10">
    <location>
        <position position="310"/>
    </location>
</feature>
<evidence type="ECO:0000313" key="12">
    <source>
        <dbReference type="EMBL" id="PWG63127.1"/>
    </source>
</evidence>
<gene>
    <name evidence="10 12" type="primary">cobT</name>
    <name evidence="12" type="ORF">DEM34_09770</name>
</gene>
<comment type="function">
    <text evidence="10">Catalyzes the synthesis of alpha-ribazole-5'-phosphate from nicotinate mononucleotide (NAMN) and 5,6-dimethylbenzimidazole (DMB).</text>
</comment>
<dbReference type="InterPro" id="IPR023195">
    <property type="entry name" value="Nict_dMeBzImd_PRibTrfase_N"/>
</dbReference>
<dbReference type="UniPathway" id="UPA00061">
    <property type="reaction ID" value="UER00516"/>
</dbReference>
<dbReference type="FunFam" id="3.40.50.10210:FF:000001">
    <property type="entry name" value="Nicotinate-nucleotide--dimethylbenzimidazole phosphoribosyltransferase"/>
    <property type="match status" value="1"/>
</dbReference>
<dbReference type="GO" id="GO:0008939">
    <property type="term" value="F:nicotinate-nucleotide-dimethylbenzimidazole phosphoribosyltransferase activity"/>
    <property type="evidence" value="ECO:0007669"/>
    <property type="project" value="UniProtKB-UniRule"/>
</dbReference>
<comment type="similarity">
    <text evidence="2 10">Belongs to the CobT family.</text>
</comment>
<reference evidence="12 13" key="1">
    <citation type="submission" date="2018-05" db="EMBL/GenBank/DDBJ databases">
        <title>Spiribacter halobius sp. nov., a moderately halophilic bacterium isolated from marine solar saltern.</title>
        <authorList>
            <person name="Zheng W.-S."/>
            <person name="Lu D.-C."/>
            <person name="Du Z.-J."/>
        </authorList>
    </citation>
    <scope>NUCLEOTIDE SEQUENCE [LARGE SCALE GENOMIC DNA]</scope>
    <source>
        <strain evidence="12 13">E85</strain>
    </source>
</reference>
<sequence length="342" mass="34987">MVIRQPDTTAEAGARERQRRLTKPPGSLGRLEDLAVRLAALQGRARPTADHVHITVFAADHGVTAEGVSAYPAAVTVEMIRNFAAGGAAVSVIARRLAAELEVVDVGTAEDYEPPAGVRCERAARGSGNIRHEPAMDSATRERAEASGRASVTRALTAGADIFVGGEMGIGNTTAATALACALLDLPPAHLAGPGTGLDAAGVTHKVAVVEAALARHGRLRDDPVAALERLGGLEIAALAGAYQACGELGLSVLADGFIASVAALVAVRREPALRDWLLFAHRSGEPGHGGILDALGAEPLLDLGMRLGEGSGAAAAVPLLRLACTLHNEMATFDEAGVSES</sequence>
<dbReference type="InterPro" id="IPR017846">
    <property type="entry name" value="Nict_dMeBzImd_PRibTrfase_bact"/>
</dbReference>
<feature type="region of interest" description="Disordered" evidence="11">
    <location>
        <begin position="1"/>
        <end position="26"/>
    </location>
</feature>
<comment type="pathway">
    <text evidence="1 10">Nucleoside biosynthesis; alpha-ribazole biosynthesis; alpha-ribazole from 5,6-dimethylbenzimidazole: step 1/2.</text>
</comment>